<keyword evidence="3" id="KW-1185">Reference proteome</keyword>
<sequence>MDTPPTPFEALANLTTGPDPTQRAKNIGMALAAVPDLQKWLRRAREHAVGEMHDSGMSYADIGVELGMDRVRAHQIAKGKTTGRPPKPKPGPAEPDSP</sequence>
<accession>A0A7W7QZ61</accession>
<feature type="region of interest" description="Disordered" evidence="1">
    <location>
        <begin position="1"/>
        <end position="21"/>
    </location>
</feature>
<reference evidence="2 3" key="1">
    <citation type="submission" date="2020-08" db="EMBL/GenBank/DDBJ databases">
        <title>Sequencing the genomes of 1000 actinobacteria strains.</title>
        <authorList>
            <person name="Klenk H.-P."/>
        </authorList>
    </citation>
    <scope>NUCLEOTIDE SEQUENCE [LARGE SCALE GENOMIC DNA]</scope>
    <source>
        <strain evidence="2 3">DSM 41654</strain>
    </source>
</reference>
<evidence type="ECO:0000313" key="3">
    <source>
        <dbReference type="Proteomes" id="UP000540506"/>
    </source>
</evidence>
<proteinExistence type="predicted"/>
<gene>
    <name evidence="2" type="ORF">FHR34_001197</name>
</gene>
<organism evidence="2 3">
    <name type="scientific">Kitasatospora kifunensis</name>
    <name type="common">Streptomyces kifunensis</name>
    <dbReference type="NCBI Taxonomy" id="58351"/>
    <lineage>
        <taxon>Bacteria</taxon>
        <taxon>Bacillati</taxon>
        <taxon>Actinomycetota</taxon>
        <taxon>Actinomycetes</taxon>
        <taxon>Kitasatosporales</taxon>
        <taxon>Streptomycetaceae</taxon>
        <taxon>Kitasatospora</taxon>
    </lineage>
</organism>
<dbReference type="EMBL" id="JACHJV010000001">
    <property type="protein sequence ID" value="MBB4922204.1"/>
    <property type="molecule type" value="Genomic_DNA"/>
</dbReference>
<comment type="caution">
    <text evidence="2">The sequence shown here is derived from an EMBL/GenBank/DDBJ whole genome shotgun (WGS) entry which is preliminary data.</text>
</comment>
<dbReference type="AlphaFoldDB" id="A0A7W7QZ61"/>
<evidence type="ECO:0000313" key="2">
    <source>
        <dbReference type="EMBL" id="MBB4922204.1"/>
    </source>
</evidence>
<feature type="region of interest" description="Disordered" evidence="1">
    <location>
        <begin position="73"/>
        <end position="98"/>
    </location>
</feature>
<dbReference type="Proteomes" id="UP000540506">
    <property type="component" value="Unassembled WGS sequence"/>
</dbReference>
<feature type="compositionally biased region" description="Pro residues" evidence="1">
    <location>
        <begin position="88"/>
        <end position="98"/>
    </location>
</feature>
<name>A0A7W7QZ61_KITKI</name>
<evidence type="ECO:0000256" key="1">
    <source>
        <dbReference type="SAM" id="MobiDB-lite"/>
    </source>
</evidence>
<protein>
    <submittedName>
        <fullName evidence="2">Uncharacterized protein</fullName>
    </submittedName>
</protein>
<dbReference type="RefSeq" id="WP_184934414.1">
    <property type="nucleotide sequence ID" value="NZ_JACHJV010000001.1"/>
</dbReference>